<keyword evidence="4" id="KW-0804">Transcription</keyword>
<dbReference type="GO" id="GO:0005634">
    <property type="term" value="C:nucleus"/>
    <property type="evidence" value="ECO:0007669"/>
    <property type="project" value="UniProtKB-SubCell"/>
</dbReference>
<protein>
    <recommendedName>
        <fullName evidence="8">AP2/ERF domain-containing protein</fullName>
    </recommendedName>
</protein>
<evidence type="ECO:0000256" key="3">
    <source>
        <dbReference type="ARBA" id="ARBA00023125"/>
    </source>
</evidence>
<reference evidence="10" key="2">
    <citation type="submission" date="2013-12" db="EMBL/GenBank/DDBJ databases">
        <authorList>
            <person name="Yu Y."/>
            <person name="Lee S."/>
            <person name="de Baynast K."/>
            <person name="Wissotski M."/>
            <person name="Liu L."/>
            <person name="Talag J."/>
            <person name="Goicoechea J."/>
            <person name="Angelova A."/>
            <person name="Jetty R."/>
            <person name="Kudrna D."/>
            <person name="Golser W."/>
            <person name="Rivera L."/>
            <person name="Zhang J."/>
            <person name="Wing R."/>
        </authorList>
    </citation>
    <scope>NUCLEOTIDE SEQUENCE</scope>
</reference>
<keyword evidence="3" id="KW-0238">DNA-binding</keyword>
<dbReference type="eggNOG" id="ENOG502R1D7">
    <property type="taxonomic scope" value="Eukaryota"/>
</dbReference>
<dbReference type="PANTHER" id="PTHR32467">
    <property type="entry name" value="AP2-LIKE ETHYLENE-RESPONSIVE TRANSCRIPTION FACTOR"/>
    <property type="match status" value="1"/>
</dbReference>
<dbReference type="STRING" id="77586.A0A0D9WSF9"/>
<dbReference type="PROSITE" id="PS51032">
    <property type="entry name" value="AP2_ERF"/>
    <property type="match status" value="2"/>
</dbReference>
<dbReference type="GO" id="GO:0080050">
    <property type="term" value="P:regulation of seed development"/>
    <property type="evidence" value="ECO:0007669"/>
    <property type="project" value="EnsemblPlants"/>
</dbReference>
<dbReference type="CDD" id="cd00018">
    <property type="entry name" value="AP2"/>
    <property type="match status" value="2"/>
</dbReference>
<proteinExistence type="inferred from homology"/>
<dbReference type="FunFam" id="3.30.730.10:FF:000004">
    <property type="entry name" value="AP2-like ethylene-responsive transcription factor"/>
    <property type="match status" value="1"/>
</dbReference>
<dbReference type="SMART" id="SM00380">
    <property type="entry name" value="AP2"/>
    <property type="match status" value="2"/>
</dbReference>
<feature type="domain" description="AP2/ERF" evidence="8">
    <location>
        <begin position="208"/>
        <end position="265"/>
    </location>
</feature>
<dbReference type="PANTHER" id="PTHR32467:SF9">
    <property type="entry name" value="APETALA2-LIKE PROTEIN 4"/>
    <property type="match status" value="1"/>
</dbReference>
<evidence type="ECO:0000256" key="6">
    <source>
        <dbReference type="ARBA" id="ARBA00037973"/>
    </source>
</evidence>
<feature type="compositionally biased region" description="Low complexity" evidence="7">
    <location>
        <begin position="459"/>
        <end position="469"/>
    </location>
</feature>
<evidence type="ECO:0000256" key="1">
    <source>
        <dbReference type="ARBA" id="ARBA00004123"/>
    </source>
</evidence>
<dbReference type="Pfam" id="PF00847">
    <property type="entry name" value="AP2"/>
    <property type="match status" value="2"/>
</dbReference>
<comment type="subcellular location">
    <subcellularLocation>
        <location evidence="1">Nucleus</location>
    </subcellularLocation>
</comment>
<reference evidence="9 10" key="1">
    <citation type="submission" date="2012-08" db="EMBL/GenBank/DDBJ databases">
        <title>Oryza genome evolution.</title>
        <authorList>
            <person name="Wing R.A."/>
        </authorList>
    </citation>
    <scope>NUCLEOTIDE SEQUENCE</scope>
</reference>
<evidence type="ECO:0000256" key="7">
    <source>
        <dbReference type="SAM" id="MobiDB-lite"/>
    </source>
</evidence>
<evidence type="ECO:0000259" key="8">
    <source>
        <dbReference type="PROSITE" id="PS51032"/>
    </source>
</evidence>
<keyword evidence="5" id="KW-0539">Nucleus</keyword>
<sequence length="469" mass="51389">MAATKRAFYGVGSIALAMHGDDDDEVEEEEELLEEGSGRIFGLTVPAGGDFVRPAVVTQQLFPMTTATAVVVPEATEQRLAMEQCHLAAAVTAGAEQWARPPSRKTRRGPRSRSSQYRGVTFYRRTGRWESHIWDCGKQVYLGGFDTAQAAARAYDQAAIKFRGVEADINFTLDDYKEDIKKMNNFSKEEFVQVLRRQGACFVRGSSRFRGVTLHKCGKWEARIGQLMGKKYVYLGLYDTEMEAAKAYDKAAIRCCGKEAVTNFDTQAYEDELNLQSWNGELDLELSLGCSGSERAGDPAADEVLHPAPSNQRTSLTFNLPEVYEEETRPCHRQRSIWLRPSLAPAMPNGGVVMRPDQHHHYHHHPSSRNMLLMSQVISSSGGGGMHGAAAAAELHMRPPPHHCWPNNGGSSNNNNNWLPYASARPRLPLPGRAAADDDDANVSNAADAASSGFPVGQASSSSSTATGR</sequence>
<dbReference type="GO" id="GO:0003700">
    <property type="term" value="F:DNA-binding transcription factor activity"/>
    <property type="evidence" value="ECO:0007669"/>
    <property type="project" value="InterPro"/>
</dbReference>
<organism evidence="9 10">
    <name type="scientific">Leersia perrieri</name>
    <dbReference type="NCBI Taxonomy" id="77586"/>
    <lineage>
        <taxon>Eukaryota</taxon>
        <taxon>Viridiplantae</taxon>
        <taxon>Streptophyta</taxon>
        <taxon>Embryophyta</taxon>
        <taxon>Tracheophyta</taxon>
        <taxon>Spermatophyta</taxon>
        <taxon>Magnoliopsida</taxon>
        <taxon>Liliopsida</taxon>
        <taxon>Poales</taxon>
        <taxon>Poaceae</taxon>
        <taxon>BOP clade</taxon>
        <taxon>Oryzoideae</taxon>
        <taxon>Oryzeae</taxon>
        <taxon>Oryzinae</taxon>
        <taxon>Leersia</taxon>
    </lineage>
</organism>
<name>A0A0D9WSF9_9ORYZ</name>
<dbReference type="GO" id="GO:0003677">
    <property type="term" value="F:DNA binding"/>
    <property type="evidence" value="ECO:0007669"/>
    <property type="project" value="UniProtKB-KW"/>
</dbReference>
<evidence type="ECO:0000256" key="5">
    <source>
        <dbReference type="ARBA" id="ARBA00023242"/>
    </source>
</evidence>
<dbReference type="PRINTS" id="PR00367">
    <property type="entry name" value="ETHRSPELEMNT"/>
</dbReference>
<keyword evidence="2" id="KW-0805">Transcription regulation</keyword>
<accession>A0A0D9WSF9</accession>
<keyword evidence="10" id="KW-1185">Reference proteome</keyword>
<dbReference type="GO" id="GO:0009909">
    <property type="term" value="P:regulation of flower development"/>
    <property type="evidence" value="ECO:0007669"/>
    <property type="project" value="EnsemblPlants"/>
</dbReference>
<dbReference type="EnsemblPlants" id="LPERR06G18460.1">
    <property type="protein sequence ID" value="LPERR06G18460.1"/>
    <property type="gene ID" value="LPERR06G18460"/>
</dbReference>
<dbReference type="InterPro" id="IPR001471">
    <property type="entry name" value="AP2/ERF_dom"/>
</dbReference>
<comment type="similarity">
    <text evidence="6">Belongs to the AP2/ERF transcription factor family. AP2 subfamily.</text>
</comment>
<evidence type="ECO:0000313" key="10">
    <source>
        <dbReference type="Proteomes" id="UP000032180"/>
    </source>
</evidence>
<dbReference type="InterPro" id="IPR036955">
    <property type="entry name" value="AP2/ERF_dom_sf"/>
</dbReference>
<dbReference type="AlphaFoldDB" id="A0A0D9WSF9"/>
<dbReference type="HOGENOM" id="CLU_035462_2_0_1"/>
<dbReference type="InterPro" id="IPR016177">
    <property type="entry name" value="DNA-bd_dom_sf"/>
</dbReference>
<dbReference type="SUPFAM" id="SSF54171">
    <property type="entry name" value="DNA-binding domain"/>
    <property type="match status" value="2"/>
</dbReference>
<evidence type="ECO:0000313" key="9">
    <source>
        <dbReference type="EnsemblPlants" id="LPERR06G18460.1"/>
    </source>
</evidence>
<reference evidence="9" key="3">
    <citation type="submission" date="2015-04" db="UniProtKB">
        <authorList>
            <consortium name="EnsemblPlants"/>
        </authorList>
    </citation>
    <scope>IDENTIFICATION</scope>
</reference>
<evidence type="ECO:0000256" key="2">
    <source>
        <dbReference type="ARBA" id="ARBA00023015"/>
    </source>
</evidence>
<dbReference type="Gramene" id="LPERR06G18460.1">
    <property type="protein sequence ID" value="LPERR06G18460.1"/>
    <property type="gene ID" value="LPERR06G18460"/>
</dbReference>
<feature type="domain" description="AP2/ERF" evidence="8">
    <location>
        <begin position="116"/>
        <end position="172"/>
    </location>
</feature>
<dbReference type="Gene3D" id="3.30.730.10">
    <property type="entry name" value="AP2/ERF domain"/>
    <property type="match status" value="2"/>
</dbReference>
<feature type="compositionally biased region" description="Low complexity" evidence="7">
    <location>
        <begin position="442"/>
        <end position="452"/>
    </location>
</feature>
<dbReference type="Proteomes" id="UP000032180">
    <property type="component" value="Chromosome 6"/>
</dbReference>
<evidence type="ECO:0000256" key="4">
    <source>
        <dbReference type="ARBA" id="ARBA00023163"/>
    </source>
</evidence>
<feature type="region of interest" description="Disordered" evidence="7">
    <location>
        <begin position="427"/>
        <end position="469"/>
    </location>
</feature>